<dbReference type="CDD" id="cd10032">
    <property type="entry name" value="UDG-F6_HDG"/>
    <property type="match status" value="1"/>
</dbReference>
<dbReference type="NCBIfam" id="TIGR04274">
    <property type="entry name" value="hypoxanDNAglyco"/>
    <property type="match status" value="1"/>
</dbReference>
<proteinExistence type="predicted"/>
<feature type="region of interest" description="Disordered" evidence="1">
    <location>
        <begin position="1"/>
        <end position="27"/>
    </location>
</feature>
<evidence type="ECO:0000259" key="2">
    <source>
        <dbReference type="Pfam" id="PF03167"/>
    </source>
</evidence>
<evidence type="ECO:0000313" key="3">
    <source>
        <dbReference type="EMBL" id="SLM15818.1"/>
    </source>
</evidence>
<sequence length="207" mass="22724">MSEPLEKGEPVGQGSIEQGFSPAGDESAPRLLALGSFPSIRSKEKGEYYGHPRNHFWPILAAFAMERGIVLPPGSLDNYSAKIALASSLGLLIWDMVQSCRRQTSADGELEIVALNDIRDLLGQYPSIKWVGLNGALAASLFMRHVVSPENRLLARKALRMAGGRISIEIGGQMRSIMYLPSTSPVPSRNFRSTIDKQHIWFEFLGA</sequence>
<protein>
    <recommendedName>
        <fullName evidence="2">Uracil-DNA glycosylase-like domain-containing protein</fullName>
    </recommendedName>
</protein>
<name>A0A3P3XLX0_9SPIR</name>
<accession>A0A3P3XLX0</accession>
<dbReference type="InterPro" id="IPR036895">
    <property type="entry name" value="Uracil-DNA_glycosylase-like_sf"/>
</dbReference>
<evidence type="ECO:0000256" key="1">
    <source>
        <dbReference type="SAM" id="MobiDB-lite"/>
    </source>
</evidence>
<dbReference type="SUPFAM" id="SSF52141">
    <property type="entry name" value="Uracil-DNA glycosylase-like"/>
    <property type="match status" value="1"/>
</dbReference>
<dbReference type="InterPro" id="IPR026353">
    <property type="entry name" value="Hypoxan-DNA_Glyclase"/>
</dbReference>
<organism evidence="3">
    <name type="scientific">uncultured spirochete</name>
    <dbReference type="NCBI Taxonomy" id="156406"/>
    <lineage>
        <taxon>Bacteria</taxon>
        <taxon>Pseudomonadati</taxon>
        <taxon>Spirochaetota</taxon>
        <taxon>Spirochaetia</taxon>
        <taxon>Spirochaetales</taxon>
        <taxon>environmental samples</taxon>
    </lineage>
</organism>
<dbReference type="Pfam" id="PF03167">
    <property type="entry name" value="UDG"/>
    <property type="match status" value="1"/>
</dbReference>
<dbReference type="EMBL" id="FWDM01000040">
    <property type="protein sequence ID" value="SLM15818.1"/>
    <property type="molecule type" value="Genomic_DNA"/>
</dbReference>
<dbReference type="InterPro" id="IPR005122">
    <property type="entry name" value="Uracil-DNA_glycosylase-like"/>
</dbReference>
<dbReference type="AlphaFoldDB" id="A0A3P3XLX0"/>
<dbReference type="Gene3D" id="3.40.470.10">
    <property type="entry name" value="Uracil-DNA glycosylase-like domain"/>
    <property type="match status" value="1"/>
</dbReference>
<gene>
    <name evidence="3" type="ORF">SPIROBIBN47_80030</name>
</gene>
<feature type="domain" description="Uracil-DNA glycosylase-like" evidence="2">
    <location>
        <begin position="24"/>
        <end position="190"/>
    </location>
</feature>
<reference evidence="3" key="1">
    <citation type="submission" date="2017-02" db="EMBL/GenBank/DDBJ databases">
        <authorList>
            <person name="Regsiter A."/>
            <person name="William W."/>
        </authorList>
    </citation>
    <scope>NUCLEOTIDE SEQUENCE</scope>
    <source>
        <strain evidence="3">Bib</strain>
    </source>
</reference>